<protein>
    <submittedName>
        <fullName evidence="1">Uncharacterized protein</fullName>
    </submittedName>
</protein>
<dbReference type="OrthoDB" id="680267at2"/>
<evidence type="ECO:0000313" key="1">
    <source>
        <dbReference type="EMBL" id="NSL90917.1"/>
    </source>
</evidence>
<gene>
    <name evidence="1" type="ORF">ECE50_029100</name>
</gene>
<sequence length="65" mass="7012">MKKKIAIGKKLAFNKATIASLNNEQQFVLAGGAIPPTKLTPCITGQEDTCPTIPFTHHACVRCMN</sequence>
<evidence type="ECO:0000313" key="2">
    <source>
        <dbReference type="Proteomes" id="UP000281028"/>
    </source>
</evidence>
<keyword evidence="2" id="KW-1185">Reference proteome</keyword>
<accession>A0A3S1JHK3</accession>
<dbReference type="EMBL" id="RIAR02000001">
    <property type="protein sequence ID" value="NSL90917.1"/>
    <property type="molecule type" value="Genomic_DNA"/>
</dbReference>
<proteinExistence type="predicted"/>
<dbReference type="NCBIfam" id="NF038153">
    <property type="entry name" value="lant_leader_L1a"/>
    <property type="match status" value="1"/>
</dbReference>
<dbReference type="AlphaFoldDB" id="A0A3S1JHK3"/>
<reference evidence="1" key="1">
    <citation type="submission" date="2020-05" db="EMBL/GenBank/DDBJ databases">
        <title>Chitinophaga laudate sp. nov., isolated from a tropical peat swamp.</title>
        <authorList>
            <person name="Goh C.B.S."/>
            <person name="Lee M.S."/>
            <person name="Parimannan S."/>
            <person name="Pasbakhsh P."/>
            <person name="Yule C.M."/>
            <person name="Rajandas H."/>
            <person name="Loke S."/>
            <person name="Croft L."/>
            <person name="Tan J.B.L."/>
        </authorList>
    </citation>
    <scope>NUCLEOTIDE SEQUENCE</scope>
    <source>
        <strain evidence="1">Mgbs1</strain>
    </source>
</reference>
<dbReference type="InterPro" id="IPR058238">
    <property type="entry name" value="Lant_leader_dom"/>
</dbReference>
<organism evidence="1 2">
    <name type="scientific">Chitinophaga solisilvae</name>
    <dbReference type="NCBI Taxonomy" id="1233460"/>
    <lineage>
        <taxon>Bacteria</taxon>
        <taxon>Pseudomonadati</taxon>
        <taxon>Bacteroidota</taxon>
        <taxon>Chitinophagia</taxon>
        <taxon>Chitinophagales</taxon>
        <taxon>Chitinophagaceae</taxon>
        <taxon>Chitinophaga</taxon>
    </lineage>
</organism>
<dbReference type="Proteomes" id="UP000281028">
    <property type="component" value="Unassembled WGS sequence"/>
</dbReference>
<name>A0A3S1JHK3_9BACT</name>
<comment type="caution">
    <text evidence="1">The sequence shown here is derived from an EMBL/GenBank/DDBJ whole genome shotgun (WGS) entry which is preliminary data.</text>
</comment>